<organism evidence="1">
    <name type="scientific">Lygus hesperus</name>
    <name type="common">Western plant bug</name>
    <dbReference type="NCBI Taxonomy" id="30085"/>
    <lineage>
        <taxon>Eukaryota</taxon>
        <taxon>Metazoa</taxon>
        <taxon>Ecdysozoa</taxon>
        <taxon>Arthropoda</taxon>
        <taxon>Hexapoda</taxon>
        <taxon>Insecta</taxon>
        <taxon>Pterygota</taxon>
        <taxon>Neoptera</taxon>
        <taxon>Paraneoptera</taxon>
        <taxon>Hemiptera</taxon>
        <taxon>Heteroptera</taxon>
        <taxon>Panheteroptera</taxon>
        <taxon>Cimicomorpha</taxon>
        <taxon>Miridae</taxon>
        <taxon>Mirini</taxon>
        <taxon>Lygus</taxon>
    </lineage>
</organism>
<dbReference type="AlphaFoldDB" id="A0A146LFW1"/>
<proteinExistence type="predicted"/>
<feature type="non-terminal residue" evidence="1">
    <location>
        <position position="1"/>
    </location>
</feature>
<gene>
    <name evidence="1" type="ORF">g.25910</name>
</gene>
<accession>A0A146LFW1</accession>
<name>A0A146LFW1_LYGHE</name>
<dbReference type="EMBL" id="GDHC01012762">
    <property type="protein sequence ID" value="JAQ05867.1"/>
    <property type="molecule type" value="Transcribed_RNA"/>
</dbReference>
<evidence type="ECO:0000313" key="1">
    <source>
        <dbReference type="EMBL" id="JAQ05867.1"/>
    </source>
</evidence>
<reference evidence="1" key="1">
    <citation type="journal article" date="2016" name="Gigascience">
        <title>De novo construction of an expanded transcriptome assembly for the western tarnished plant bug, Lygus hesperus.</title>
        <authorList>
            <person name="Tassone E.E."/>
            <person name="Geib S.M."/>
            <person name="Hall B."/>
            <person name="Fabrick J.A."/>
            <person name="Brent C.S."/>
            <person name="Hull J.J."/>
        </authorList>
    </citation>
    <scope>NUCLEOTIDE SEQUENCE</scope>
</reference>
<sequence>GGSGGDGEEGRRGKELTDADAESLQSEIRRYIVCCQILHSVSHTVHQITQNCRRLPATCLQDGIVHFVHTYVRWQQRWRCNIANGRCVRHEGRDVILQLERRTTKGDAGAGTGGTVQLEPYGLLNLWYFVSTLAHRVLQSYRYFCQALVDTHDTTLTESQVAVLELEALVCVESELGRLARTLVQPSPNTLETSIAAAPTTGGDSVPPDTARTTSFVFRLEDCNERDTSTTNGRKDTALSNDLEVELNDVIPRRSTPDSLTIVGDINNTSLLFIPALLTLLHCTEVAHPHTPAQILEHWDQ</sequence>
<protein>
    <submittedName>
        <fullName evidence="1">Uncharacterized protein</fullName>
    </submittedName>
</protein>